<gene>
    <name evidence="15" type="primary">DBP7</name>
    <name evidence="15" type="ORF">IWW39_002961</name>
</gene>
<comment type="domain">
    <text evidence="10">The Q motif is unique to and characteristic of the DEAD box family of RNA helicases and controls ATP binding and hydrolysis.</text>
</comment>
<keyword evidence="2" id="KW-0690">Ribosome biogenesis</keyword>
<dbReference type="PROSITE" id="PS51192">
    <property type="entry name" value="HELICASE_ATP_BIND_1"/>
    <property type="match status" value="1"/>
</dbReference>
<evidence type="ECO:0000259" key="14">
    <source>
        <dbReference type="PROSITE" id="PS51195"/>
    </source>
</evidence>
<keyword evidence="7 10" id="KW-0067">ATP-binding</keyword>
<feature type="region of interest" description="Disordered" evidence="11">
    <location>
        <begin position="561"/>
        <end position="598"/>
    </location>
</feature>
<evidence type="ECO:0000313" key="16">
    <source>
        <dbReference type="Proteomes" id="UP001151516"/>
    </source>
</evidence>
<keyword evidence="8 10" id="KW-0694">RNA-binding</keyword>
<evidence type="ECO:0000256" key="7">
    <source>
        <dbReference type="ARBA" id="ARBA00022840"/>
    </source>
</evidence>
<dbReference type="InterPro" id="IPR001650">
    <property type="entry name" value="Helicase_C-like"/>
</dbReference>
<dbReference type="GO" id="GO:0005730">
    <property type="term" value="C:nucleolus"/>
    <property type="evidence" value="ECO:0007669"/>
    <property type="project" value="UniProtKB-SubCell"/>
</dbReference>
<evidence type="ECO:0000256" key="1">
    <source>
        <dbReference type="ARBA" id="ARBA00004604"/>
    </source>
</evidence>
<dbReference type="Pfam" id="PF00270">
    <property type="entry name" value="DEAD"/>
    <property type="match status" value="1"/>
</dbReference>
<evidence type="ECO:0000256" key="6">
    <source>
        <dbReference type="ARBA" id="ARBA00022806"/>
    </source>
</evidence>
<dbReference type="EC" id="3.6.4.13" evidence="10"/>
<dbReference type="InterPro" id="IPR025313">
    <property type="entry name" value="SPB4-like_CTE"/>
</dbReference>
<dbReference type="Pfam" id="PF00271">
    <property type="entry name" value="Helicase_C"/>
    <property type="match status" value="1"/>
</dbReference>
<dbReference type="GO" id="GO:0003724">
    <property type="term" value="F:RNA helicase activity"/>
    <property type="evidence" value="ECO:0007669"/>
    <property type="project" value="UniProtKB-EC"/>
</dbReference>
<dbReference type="AlphaFoldDB" id="A0A9W8GEV2"/>
<comment type="function">
    <text evidence="10">RNA helicase.</text>
</comment>
<evidence type="ECO:0000259" key="13">
    <source>
        <dbReference type="PROSITE" id="PS51194"/>
    </source>
</evidence>
<comment type="catalytic activity">
    <reaction evidence="10">
        <text>ATP + H2O = ADP + phosphate + H(+)</text>
        <dbReference type="Rhea" id="RHEA:13065"/>
        <dbReference type="ChEBI" id="CHEBI:15377"/>
        <dbReference type="ChEBI" id="CHEBI:15378"/>
        <dbReference type="ChEBI" id="CHEBI:30616"/>
        <dbReference type="ChEBI" id="CHEBI:43474"/>
        <dbReference type="ChEBI" id="CHEBI:456216"/>
        <dbReference type="EC" id="3.6.4.13"/>
    </reaction>
</comment>
<evidence type="ECO:0000259" key="12">
    <source>
        <dbReference type="PROSITE" id="PS51192"/>
    </source>
</evidence>
<organism evidence="15 16">
    <name type="scientific">Coemansia spiralis</name>
    <dbReference type="NCBI Taxonomy" id="417178"/>
    <lineage>
        <taxon>Eukaryota</taxon>
        <taxon>Fungi</taxon>
        <taxon>Fungi incertae sedis</taxon>
        <taxon>Zoopagomycota</taxon>
        <taxon>Kickxellomycotina</taxon>
        <taxon>Kickxellomycetes</taxon>
        <taxon>Kickxellales</taxon>
        <taxon>Kickxellaceae</taxon>
        <taxon>Coemansia</taxon>
    </lineage>
</organism>
<dbReference type="EMBL" id="JANBTX010000074">
    <property type="protein sequence ID" value="KAJ2687370.1"/>
    <property type="molecule type" value="Genomic_DNA"/>
</dbReference>
<sequence>MADDDGLIFNFATAQLDAPVLTTHGRPKGGKWKDRMESRRKLKTEVWQSQKKTREAAKHTPAAANSSKDREDKQQEKEVQKLLTEIGGGSGNKAKPAAKAASAKPATTQLSGQAGKQVVSSLFTKNPEIPSLPAADVSQEHKVSSNAVIDTSSFSGIGLDTDMVSYLEAKMEITKPTAIQQNAIPVLIGHQALAAPRVADTYGKDSDAFDVEREVRADSPEHDVFIQAATGSGKTLTYLLPIMHRLLQATATAVTGAPPSRELGTFAIVLTPTRELAQQVYETAQTLVHMPISKESGKKSHWMVPGIVIGGDKKQSEKGRLRKGVTILACTPGRLLDHLENTKSFMVDNLRWLVLDEADRLLELGFEETLTKILALLDEKAKQRVRVLGRRSMTTAPALPKRRINVLCSATLRDNVKKLANESLVNPKYINAKRIYDDVEQAAEEARPGKSKRAASNDEDTEAMAIDDDDVDDEEENFSVPSQLVQKAVIVPAKLRLVTLVAQLKNTFRKQPTSKIIVFLSCKDLVDFMYFLLAHGGYEPEAEVEADATDELAQELFRNMDDSINNNSDDDEDNGEGSGAKSSSAKPDRRYGKADKGGPTLKEDEIVLDSSVFPGAKMYRLHGSMQQKRRTETFSAFSKSRHASILFTTDVAARGLDLPNVTSIIQFDPPSDVASYLHRVGRTARLGRVGEAILFLLPSESAYLALLQEKGLRPSDESMESVLKLMAKSEGVRKAAEWQLRAGDIQAMLERFVVVNVTASGLAKQAYLSSIRAYATHISAERHIFHVRSLHFGHLAKAFALRETPNQVAMGKGNNTKADGAKKDKKEKKEKELAIRKKPTFKRGNDISEFAVGDISAYYGPRVKRSRDEED</sequence>
<comment type="similarity">
    <text evidence="10">Belongs to the DEAD box helicase family.</text>
</comment>
<comment type="caution">
    <text evidence="15">The sequence shown here is derived from an EMBL/GenBank/DDBJ whole genome shotgun (WGS) entry which is preliminary data.</text>
</comment>
<dbReference type="PANTHER" id="PTHR24031">
    <property type="entry name" value="RNA HELICASE"/>
    <property type="match status" value="1"/>
</dbReference>
<feature type="region of interest" description="Disordered" evidence="11">
    <location>
        <begin position="21"/>
        <end position="112"/>
    </location>
</feature>
<dbReference type="GO" id="GO:0005524">
    <property type="term" value="F:ATP binding"/>
    <property type="evidence" value="ECO:0007669"/>
    <property type="project" value="UniProtKB-UniRule"/>
</dbReference>
<keyword evidence="16" id="KW-1185">Reference proteome</keyword>
<dbReference type="SUPFAM" id="SSF52540">
    <property type="entry name" value="P-loop containing nucleoside triphosphate hydrolases"/>
    <property type="match status" value="1"/>
</dbReference>
<evidence type="ECO:0000256" key="3">
    <source>
        <dbReference type="ARBA" id="ARBA00022552"/>
    </source>
</evidence>
<dbReference type="InterPro" id="IPR000629">
    <property type="entry name" value="RNA-helicase_DEAD-box_CS"/>
</dbReference>
<feature type="compositionally biased region" description="Basic and acidic residues" evidence="11">
    <location>
        <begin position="819"/>
        <end position="834"/>
    </location>
</feature>
<dbReference type="InterPro" id="IPR014014">
    <property type="entry name" value="RNA_helicase_DEAD_Q_motif"/>
</dbReference>
<feature type="region of interest" description="Disordered" evidence="11">
    <location>
        <begin position="806"/>
        <end position="834"/>
    </location>
</feature>
<keyword evidence="6 10" id="KW-0347">Helicase</keyword>
<protein>
    <recommendedName>
        <fullName evidence="10">ATP-dependent RNA helicase</fullName>
        <ecNumber evidence="10">3.6.4.13</ecNumber>
    </recommendedName>
</protein>
<dbReference type="GO" id="GO:0016787">
    <property type="term" value="F:hydrolase activity"/>
    <property type="evidence" value="ECO:0007669"/>
    <property type="project" value="UniProtKB-KW"/>
</dbReference>
<dbReference type="Pfam" id="PF13959">
    <property type="entry name" value="CTE_SPB4"/>
    <property type="match status" value="1"/>
</dbReference>
<evidence type="ECO:0000256" key="8">
    <source>
        <dbReference type="ARBA" id="ARBA00022884"/>
    </source>
</evidence>
<evidence type="ECO:0000313" key="15">
    <source>
        <dbReference type="EMBL" id="KAJ2687370.1"/>
    </source>
</evidence>
<proteinExistence type="inferred from homology"/>
<feature type="short sequence motif" description="Q motif" evidence="9">
    <location>
        <begin position="152"/>
        <end position="181"/>
    </location>
</feature>
<feature type="compositionally biased region" description="Basic and acidic residues" evidence="11">
    <location>
        <begin position="586"/>
        <end position="598"/>
    </location>
</feature>
<keyword evidence="5 10" id="KW-0378">Hydrolase</keyword>
<feature type="compositionally biased region" description="Low complexity" evidence="11">
    <location>
        <begin position="92"/>
        <end position="106"/>
    </location>
</feature>
<dbReference type="GO" id="GO:0006364">
    <property type="term" value="P:rRNA processing"/>
    <property type="evidence" value="ECO:0007669"/>
    <property type="project" value="UniProtKB-KW"/>
</dbReference>
<dbReference type="PROSITE" id="PS51195">
    <property type="entry name" value="Q_MOTIF"/>
    <property type="match status" value="1"/>
</dbReference>
<dbReference type="PROSITE" id="PS00039">
    <property type="entry name" value="DEAD_ATP_HELICASE"/>
    <property type="match status" value="1"/>
</dbReference>
<dbReference type="SMART" id="SM00490">
    <property type="entry name" value="HELICc"/>
    <property type="match status" value="1"/>
</dbReference>
<dbReference type="CDD" id="cd17949">
    <property type="entry name" value="DEADc_DDX31"/>
    <property type="match status" value="1"/>
</dbReference>
<reference evidence="15" key="1">
    <citation type="submission" date="2022-07" db="EMBL/GenBank/DDBJ databases">
        <title>Phylogenomic reconstructions and comparative analyses of Kickxellomycotina fungi.</title>
        <authorList>
            <person name="Reynolds N.K."/>
            <person name="Stajich J.E."/>
            <person name="Barry K."/>
            <person name="Grigoriev I.V."/>
            <person name="Crous P."/>
            <person name="Smith M.E."/>
        </authorList>
    </citation>
    <scope>NUCLEOTIDE SEQUENCE</scope>
    <source>
        <strain evidence="15">CBS 109367</strain>
    </source>
</reference>
<evidence type="ECO:0000256" key="2">
    <source>
        <dbReference type="ARBA" id="ARBA00022517"/>
    </source>
</evidence>
<name>A0A9W8GEV2_9FUNG</name>
<keyword evidence="3" id="KW-0698">rRNA processing</keyword>
<feature type="domain" description="Helicase ATP-binding" evidence="12">
    <location>
        <begin position="215"/>
        <end position="430"/>
    </location>
</feature>
<dbReference type="CDD" id="cd18787">
    <property type="entry name" value="SF2_C_DEAD"/>
    <property type="match status" value="1"/>
</dbReference>
<evidence type="ECO:0000256" key="5">
    <source>
        <dbReference type="ARBA" id="ARBA00022801"/>
    </source>
</evidence>
<evidence type="ECO:0000256" key="10">
    <source>
        <dbReference type="RuleBase" id="RU365068"/>
    </source>
</evidence>
<evidence type="ECO:0000256" key="11">
    <source>
        <dbReference type="SAM" id="MobiDB-lite"/>
    </source>
</evidence>
<dbReference type="InterPro" id="IPR011545">
    <property type="entry name" value="DEAD/DEAH_box_helicase_dom"/>
</dbReference>
<keyword evidence="4 10" id="KW-0547">Nucleotide-binding</keyword>
<dbReference type="PROSITE" id="PS51194">
    <property type="entry name" value="HELICASE_CTER"/>
    <property type="match status" value="1"/>
</dbReference>
<feature type="compositionally biased region" description="Basic and acidic residues" evidence="11">
    <location>
        <begin position="67"/>
        <end position="80"/>
    </location>
</feature>
<feature type="region of interest" description="Disordered" evidence="11">
    <location>
        <begin position="441"/>
        <end position="464"/>
    </location>
</feature>
<dbReference type="GO" id="GO:0003723">
    <property type="term" value="F:RNA binding"/>
    <property type="evidence" value="ECO:0007669"/>
    <property type="project" value="UniProtKB-UniRule"/>
</dbReference>
<feature type="domain" description="DEAD-box RNA helicase Q" evidence="14">
    <location>
        <begin position="152"/>
        <end position="181"/>
    </location>
</feature>
<dbReference type="OrthoDB" id="422663at2759"/>
<comment type="subcellular location">
    <subcellularLocation>
        <location evidence="1">Nucleus</location>
        <location evidence="1">Nucleolus</location>
    </subcellularLocation>
</comment>
<dbReference type="Proteomes" id="UP001151516">
    <property type="component" value="Unassembled WGS sequence"/>
</dbReference>
<evidence type="ECO:0000256" key="9">
    <source>
        <dbReference type="PROSITE-ProRule" id="PRU00552"/>
    </source>
</evidence>
<dbReference type="SMART" id="SM01178">
    <property type="entry name" value="DUF4217"/>
    <property type="match status" value="1"/>
</dbReference>
<dbReference type="Gene3D" id="3.40.50.300">
    <property type="entry name" value="P-loop containing nucleotide triphosphate hydrolases"/>
    <property type="match status" value="2"/>
</dbReference>
<accession>A0A9W8GEV2</accession>
<feature type="domain" description="Helicase C-terminal" evidence="13">
    <location>
        <begin position="496"/>
        <end position="727"/>
    </location>
</feature>
<evidence type="ECO:0000256" key="4">
    <source>
        <dbReference type="ARBA" id="ARBA00022741"/>
    </source>
</evidence>
<dbReference type="SMART" id="SM00487">
    <property type="entry name" value="DEXDc"/>
    <property type="match status" value="1"/>
</dbReference>
<dbReference type="InterPro" id="IPR014001">
    <property type="entry name" value="Helicase_ATP-bd"/>
</dbReference>
<dbReference type="InterPro" id="IPR027417">
    <property type="entry name" value="P-loop_NTPase"/>
</dbReference>